<dbReference type="Proteomes" id="UP001176941">
    <property type="component" value="Chromosome 20"/>
</dbReference>
<organism evidence="1 2">
    <name type="scientific">Rangifer tarandus platyrhynchus</name>
    <name type="common">Svalbard reindeer</name>
    <dbReference type="NCBI Taxonomy" id="3082113"/>
    <lineage>
        <taxon>Eukaryota</taxon>
        <taxon>Metazoa</taxon>
        <taxon>Chordata</taxon>
        <taxon>Craniata</taxon>
        <taxon>Vertebrata</taxon>
        <taxon>Euteleostomi</taxon>
        <taxon>Mammalia</taxon>
        <taxon>Eutheria</taxon>
        <taxon>Laurasiatheria</taxon>
        <taxon>Artiodactyla</taxon>
        <taxon>Ruminantia</taxon>
        <taxon>Pecora</taxon>
        <taxon>Cervidae</taxon>
        <taxon>Odocoileinae</taxon>
        <taxon>Rangifer</taxon>
    </lineage>
</organism>
<sequence>MTSGMFILHHLSNLATHRHFTIGSKLGNTSTLKKSPALALKLLESKGNEWSHFIEEHCLLPGDSLELEPLHSLLTVARPVLQLSLTSGNHVTSSFDGTSSALSFCVPLAT</sequence>
<accession>A0ABN8YNF3</accession>
<keyword evidence="2" id="KW-1185">Reference proteome</keyword>
<gene>
    <name evidence="1" type="ORF">MRATA1EN1_LOCUS10226</name>
</gene>
<evidence type="ECO:0000313" key="2">
    <source>
        <dbReference type="Proteomes" id="UP001176941"/>
    </source>
</evidence>
<name>A0ABN8YNF3_RANTA</name>
<proteinExistence type="predicted"/>
<reference evidence="1" key="1">
    <citation type="submission" date="2023-04" db="EMBL/GenBank/DDBJ databases">
        <authorList>
            <consortium name="ELIXIR-Norway"/>
        </authorList>
    </citation>
    <scope>NUCLEOTIDE SEQUENCE [LARGE SCALE GENOMIC DNA]</scope>
</reference>
<evidence type="ECO:0000313" key="1">
    <source>
        <dbReference type="EMBL" id="CAI9161264.1"/>
    </source>
</evidence>
<dbReference type="EMBL" id="OX459956">
    <property type="protein sequence ID" value="CAI9161264.1"/>
    <property type="molecule type" value="Genomic_DNA"/>
</dbReference>
<protein>
    <submittedName>
        <fullName evidence="1">Uncharacterized protein</fullName>
    </submittedName>
</protein>